<dbReference type="HOGENOM" id="CLU_095549_3_0_1"/>
<evidence type="ECO:0000256" key="7">
    <source>
        <dbReference type="ARBA" id="ARBA00023136"/>
    </source>
</evidence>
<dbReference type="AlphaFoldDB" id="W5M999"/>
<sequence length="157" mass="17108">IKTKMASAPPIEVVMPLTAPLPPSYEEAMNHPYPHCSQNPTYPPPGYGPKNTPVYPVQPQSPPVTCHPVVSVQSVYVQPGLVFSDHPVVMNCPACRQMITTQLEYNSGALAWLSCAGLAIFGCIYGCCLIPFCVDSLKDVTHYCPNCKNVLGVYKRL</sequence>
<protein>
    <submittedName>
        <fullName evidence="10">Lipopolysaccharide-induced TNF factor</fullName>
    </submittedName>
</protein>
<dbReference type="InterPro" id="IPR037519">
    <property type="entry name" value="LITAF_fam"/>
</dbReference>
<keyword evidence="11" id="KW-1185">Reference proteome</keyword>
<reference evidence="10" key="3">
    <citation type="submission" date="2025-09" db="UniProtKB">
        <authorList>
            <consortium name="Ensembl"/>
        </authorList>
    </citation>
    <scope>IDENTIFICATION</scope>
</reference>
<evidence type="ECO:0000256" key="2">
    <source>
        <dbReference type="ARBA" id="ARBA00004414"/>
    </source>
</evidence>
<name>W5M999_LEPOC</name>
<evidence type="ECO:0000256" key="8">
    <source>
        <dbReference type="SAM" id="Phobius"/>
    </source>
</evidence>
<feature type="transmembrane region" description="Helical" evidence="8">
    <location>
        <begin position="109"/>
        <end position="132"/>
    </location>
</feature>
<dbReference type="eggNOG" id="ENOG502S2GM">
    <property type="taxonomic scope" value="Eukaryota"/>
</dbReference>
<evidence type="ECO:0000256" key="3">
    <source>
        <dbReference type="ARBA" id="ARBA00004630"/>
    </source>
</evidence>
<dbReference type="GO" id="GO:0005634">
    <property type="term" value="C:nucleus"/>
    <property type="evidence" value="ECO:0000318"/>
    <property type="project" value="GO_Central"/>
</dbReference>
<comment type="similarity">
    <text evidence="4">Belongs to the CDIP1/LITAF family.</text>
</comment>
<dbReference type="GO" id="GO:0008270">
    <property type="term" value="F:zinc ion binding"/>
    <property type="evidence" value="ECO:0000318"/>
    <property type="project" value="GO_Central"/>
</dbReference>
<proteinExistence type="inferred from homology"/>
<comment type="subcellular location">
    <subcellularLocation>
        <location evidence="1">Endosome membrane</location>
        <topology evidence="1">Peripheral membrane protein</topology>
        <orientation evidence="1">Cytoplasmic side</orientation>
    </subcellularLocation>
    <subcellularLocation>
        <location evidence="2">Late endosome membrane</location>
    </subcellularLocation>
    <subcellularLocation>
        <location evidence="3">Lysosome membrane</location>
        <topology evidence="3">Peripheral membrane protein</topology>
        <orientation evidence="3">Cytoplasmic side</orientation>
    </subcellularLocation>
</comment>
<evidence type="ECO:0000313" key="11">
    <source>
        <dbReference type="Proteomes" id="UP000018468"/>
    </source>
</evidence>
<dbReference type="STRING" id="7918.ENSLOCP00000004958"/>
<keyword evidence="8" id="KW-0812">Transmembrane</keyword>
<dbReference type="Proteomes" id="UP000018468">
    <property type="component" value="Linkage group LG13"/>
</dbReference>
<keyword evidence="6" id="KW-0862">Zinc</keyword>
<dbReference type="InParanoid" id="W5M999"/>
<dbReference type="GeneTree" id="ENSGT00940000155366"/>
<dbReference type="Ensembl" id="ENSLOCT00000004966.1">
    <property type="protein sequence ID" value="ENSLOCP00000004958.1"/>
    <property type="gene ID" value="ENSLOCG00000004145.1"/>
</dbReference>
<dbReference type="PANTHER" id="PTHR23292:SF45">
    <property type="entry name" value="LIPOPOLYSACCHARIDE-INDUCED TUMOR NECROSIS FACTOR-ALPHA FACTOR HOMOLOG"/>
    <property type="match status" value="1"/>
</dbReference>
<feature type="domain" description="LITAF" evidence="9">
    <location>
        <begin position="72"/>
        <end position="156"/>
    </location>
</feature>
<evidence type="ECO:0000256" key="6">
    <source>
        <dbReference type="ARBA" id="ARBA00022833"/>
    </source>
</evidence>
<evidence type="ECO:0000256" key="5">
    <source>
        <dbReference type="ARBA" id="ARBA00022723"/>
    </source>
</evidence>
<reference evidence="11" key="1">
    <citation type="submission" date="2011-12" db="EMBL/GenBank/DDBJ databases">
        <title>The Draft Genome of Lepisosteus oculatus.</title>
        <authorList>
            <consortium name="The Broad Institute Genome Assembly &amp; Analysis Group"/>
            <consortium name="Computational R&amp;D Group"/>
            <consortium name="and Sequencing Platform"/>
            <person name="Di Palma F."/>
            <person name="Alfoldi J."/>
            <person name="Johnson J."/>
            <person name="Berlin A."/>
            <person name="Gnerre S."/>
            <person name="Jaffe D."/>
            <person name="MacCallum I."/>
            <person name="Young S."/>
            <person name="Walker B.J."/>
            <person name="Lander E.S."/>
            <person name="Lindblad-Toh K."/>
        </authorList>
    </citation>
    <scope>NUCLEOTIDE SEQUENCE [LARGE SCALE GENOMIC DNA]</scope>
</reference>
<dbReference type="GO" id="GO:0098560">
    <property type="term" value="C:cytoplasmic side of late endosome membrane"/>
    <property type="evidence" value="ECO:0000318"/>
    <property type="project" value="GO_Central"/>
</dbReference>
<dbReference type="SMART" id="SM00714">
    <property type="entry name" value="LITAF"/>
    <property type="match status" value="1"/>
</dbReference>
<evidence type="ECO:0000256" key="1">
    <source>
        <dbReference type="ARBA" id="ARBA00004125"/>
    </source>
</evidence>
<dbReference type="EMBL" id="AHAT01013416">
    <property type="status" value="NOT_ANNOTATED_CDS"/>
    <property type="molecule type" value="Genomic_DNA"/>
</dbReference>
<evidence type="ECO:0000259" key="9">
    <source>
        <dbReference type="PROSITE" id="PS51837"/>
    </source>
</evidence>
<dbReference type="GO" id="GO:0098574">
    <property type="term" value="C:cytoplasmic side of lysosomal membrane"/>
    <property type="evidence" value="ECO:0000318"/>
    <property type="project" value="GO_Central"/>
</dbReference>
<dbReference type="Pfam" id="PF10601">
    <property type="entry name" value="zf-LITAF-like"/>
    <property type="match status" value="1"/>
</dbReference>
<dbReference type="PROSITE" id="PS51837">
    <property type="entry name" value="LITAF"/>
    <property type="match status" value="1"/>
</dbReference>
<dbReference type="PANTHER" id="PTHR23292">
    <property type="entry name" value="LIPOPOLYSACCHARIDE-INDUCED TUMOR NECROSIS FACTOR-ALPHA FACTOR"/>
    <property type="match status" value="1"/>
</dbReference>
<reference evidence="10" key="2">
    <citation type="submission" date="2025-08" db="UniProtKB">
        <authorList>
            <consortium name="Ensembl"/>
        </authorList>
    </citation>
    <scope>IDENTIFICATION</scope>
</reference>
<dbReference type="FunCoup" id="W5M999">
    <property type="interactions" value="139"/>
</dbReference>
<organism evidence="10 11">
    <name type="scientific">Lepisosteus oculatus</name>
    <name type="common">Spotted gar</name>
    <dbReference type="NCBI Taxonomy" id="7918"/>
    <lineage>
        <taxon>Eukaryota</taxon>
        <taxon>Metazoa</taxon>
        <taxon>Chordata</taxon>
        <taxon>Craniata</taxon>
        <taxon>Vertebrata</taxon>
        <taxon>Euteleostomi</taxon>
        <taxon>Actinopterygii</taxon>
        <taxon>Neopterygii</taxon>
        <taxon>Holostei</taxon>
        <taxon>Semionotiformes</taxon>
        <taxon>Lepisosteidae</taxon>
        <taxon>Lepisosteus</taxon>
    </lineage>
</organism>
<dbReference type="Bgee" id="ENSLOCG00000004145">
    <property type="expression patterns" value="Expressed in mesonephros and 13 other cell types or tissues"/>
</dbReference>
<dbReference type="OMA" id="HIITCAY"/>
<dbReference type="InterPro" id="IPR006629">
    <property type="entry name" value="LITAF"/>
</dbReference>
<keyword evidence="8" id="KW-1133">Transmembrane helix</keyword>
<accession>W5M999</accession>
<evidence type="ECO:0000313" key="10">
    <source>
        <dbReference type="Ensembl" id="ENSLOCP00000004958.1"/>
    </source>
</evidence>
<keyword evidence="5" id="KW-0479">Metal-binding</keyword>
<evidence type="ECO:0000256" key="4">
    <source>
        <dbReference type="ARBA" id="ARBA00005975"/>
    </source>
</evidence>
<keyword evidence="7 8" id="KW-0472">Membrane</keyword>